<dbReference type="PANTHER" id="PTHR33186">
    <property type="entry name" value="OS10G0136150 PROTEIN-RELATED"/>
    <property type="match status" value="1"/>
</dbReference>
<dbReference type="EMBL" id="RWGY01000007">
    <property type="protein sequence ID" value="TVU40523.1"/>
    <property type="molecule type" value="Genomic_DNA"/>
</dbReference>
<dbReference type="AlphaFoldDB" id="A0A5J9VXU5"/>
<dbReference type="OrthoDB" id="686044at2759"/>
<feature type="non-terminal residue" evidence="2">
    <location>
        <position position="1"/>
    </location>
</feature>
<dbReference type="PANTHER" id="PTHR33186:SF15">
    <property type="entry name" value="OS06G0249850 PROTEIN"/>
    <property type="match status" value="1"/>
</dbReference>
<dbReference type="InterPro" id="IPR011043">
    <property type="entry name" value="Gal_Oxase/kelch_b-propeller"/>
</dbReference>
<accession>A0A5J9VXU5</accession>
<comment type="caution">
    <text evidence="2">The sequence shown here is derived from an EMBL/GenBank/DDBJ whole genome shotgun (WGS) entry which is preliminary data.</text>
</comment>
<evidence type="ECO:0000259" key="1">
    <source>
        <dbReference type="Pfam" id="PF23635"/>
    </source>
</evidence>
<name>A0A5J9VXU5_9POAL</name>
<reference evidence="2 3" key="1">
    <citation type="journal article" date="2019" name="Sci. Rep.">
        <title>A high-quality genome of Eragrostis curvula grass provides insights into Poaceae evolution and supports new strategies to enhance forage quality.</title>
        <authorList>
            <person name="Carballo J."/>
            <person name="Santos B.A.C.M."/>
            <person name="Zappacosta D."/>
            <person name="Garbus I."/>
            <person name="Selva J.P."/>
            <person name="Gallo C.A."/>
            <person name="Diaz A."/>
            <person name="Albertini E."/>
            <person name="Caccamo M."/>
            <person name="Echenique V."/>
        </authorList>
    </citation>
    <scope>NUCLEOTIDE SEQUENCE [LARGE SCALE GENOMIC DNA]</scope>
    <source>
        <strain evidence="3">cv. Victoria</strain>
        <tissue evidence="2">Leaf</tissue>
    </source>
</reference>
<gene>
    <name evidence="2" type="ORF">EJB05_13990</name>
</gene>
<dbReference type="InterPro" id="IPR056594">
    <property type="entry name" value="AT5G49610-like_b-prop"/>
</dbReference>
<dbReference type="SUPFAM" id="SSF50965">
    <property type="entry name" value="Galactose oxidase, central domain"/>
    <property type="match status" value="1"/>
</dbReference>
<sequence>MLGFICNRAGFDYFDDDVARFVPTTSFCSPQAHHRQWRALDARHGRVLIRRGYGIFSGVEDALVVWNPITGEEQELITPRYSSSWNAAVLCAQSGACDHLDCHSGSFLIVFLGSNRNEAFIYVYSSKDDVWSEPISTQQPLYHVDSMPSVLIGNTFYFMLHTSNKILKYDLETNEMSFIQLPPAYLNWFCAGDLLITTEVGGLGFASVTIDLETLLPNHALLSSPDVVGFADGIGVIFLKGANGVAFTIDLKSYKVKKVCECEGHRIYSIVPYMSFYTPGIATYPIG</sequence>
<evidence type="ECO:0000313" key="2">
    <source>
        <dbReference type="EMBL" id="TVU40523.1"/>
    </source>
</evidence>
<feature type="domain" description="F-box protein AT5G49610-like beta-propeller" evidence="1">
    <location>
        <begin position="40"/>
        <end position="183"/>
    </location>
</feature>
<organism evidence="2 3">
    <name type="scientific">Eragrostis curvula</name>
    <name type="common">weeping love grass</name>
    <dbReference type="NCBI Taxonomy" id="38414"/>
    <lineage>
        <taxon>Eukaryota</taxon>
        <taxon>Viridiplantae</taxon>
        <taxon>Streptophyta</taxon>
        <taxon>Embryophyta</taxon>
        <taxon>Tracheophyta</taxon>
        <taxon>Spermatophyta</taxon>
        <taxon>Magnoliopsida</taxon>
        <taxon>Liliopsida</taxon>
        <taxon>Poales</taxon>
        <taxon>Poaceae</taxon>
        <taxon>PACMAD clade</taxon>
        <taxon>Chloridoideae</taxon>
        <taxon>Eragrostideae</taxon>
        <taxon>Eragrostidinae</taxon>
        <taxon>Eragrostis</taxon>
    </lineage>
</organism>
<dbReference type="Gramene" id="TVU40523">
    <property type="protein sequence ID" value="TVU40523"/>
    <property type="gene ID" value="EJB05_13990"/>
</dbReference>
<evidence type="ECO:0000313" key="3">
    <source>
        <dbReference type="Proteomes" id="UP000324897"/>
    </source>
</evidence>
<keyword evidence="3" id="KW-1185">Reference proteome</keyword>
<protein>
    <recommendedName>
        <fullName evidence="1">F-box protein AT5G49610-like beta-propeller domain-containing protein</fullName>
    </recommendedName>
</protein>
<dbReference type="Pfam" id="PF23635">
    <property type="entry name" value="Beta-prop_AT5G49610-like"/>
    <property type="match status" value="1"/>
</dbReference>
<dbReference type="Proteomes" id="UP000324897">
    <property type="component" value="Chromosome 4"/>
</dbReference>
<proteinExistence type="predicted"/>